<evidence type="ECO:0000313" key="1">
    <source>
        <dbReference type="EMBL" id="QHU05785.1"/>
    </source>
</evidence>
<accession>A0A6C0JJ10</accession>
<name>A0A6C0JJ10_9ZZZZ</name>
<dbReference type="EMBL" id="MN740419">
    <property type="protein sequence ID" value="QHU05785.1"/>
    <property type="molecule type" value="Genomic_DNA"/>
</dbReference>
<proteinExistence type="predicted"/>
<reference evidence="1" key="1">
    <citation type="journal article" date="2020" name="Nature">
        <title>Giant virus diversity and host interactions through global metagenomics.</title>
        <authorList>
            <person name="Schulz F."/>
            <person name="Roux S."/>
            <person name="Paez-Espino D."/>
            <person name="Jungbluth S."/>
            <person name="Walsh D.A."/>
            <person name="Denef V.J."/>
            <person name="McMahon K.D."/>
            <person name="Konstantinidis K.T."/>
            <person name="Eloe-Fadrosh E.A."/>
            <person name="Kyrpides N.C."/>
            <person name="Woyke T."/>
        </authorList>
    </citation>
    <scope>NUCLEOTIDE SEQUENCE</scope>
    <source>
        <strain evidence="1">GVMAG-M-3300027736-24</strain>
    </source>
</reference>
<organism evidence="1">
    <name type="scientific">viral metagenome</name>
    <dbReference type="NCBI Taxonomy" id="1070528"/>
    <lineage>
        <taxon>unclassified sequences</taxon>
        <taxon>metagenomes</taxon>
        <taxon>organismal metagenomes</taxon>
    </lineage>
</organism>
<dbReference type="AlphaFoldDB" id="A0A6C0JJ10"/>
<sequence>MASTVVFKKFNATYFNFLDFIKKHIQNDLKFNAFYMKNIIIKSTNIKLLIKTWYNRITSKYYTQVMNKDLEFFINKSYIDDVNNNNTYGEAPDVMITYITEFKKAFPTLDASIKNEFTDYIMRLTNYSYIYFNG</sequence>
<protein>
    <submittedName>
        <fullName evidence="1">Uncharacterized protein</fullName>
    </submittedName>
</protein>